<feature type="binding site" evidence="5">
    <location>
        <position position="170"/>
    </location>
    <ligand>
        <name>S-adenosyl-L-methionine</name>
        <dbReference type="ChEBI" id="CHEBI:59789"/>
    </ligand>
</feature>
<dbReference type="InterPro" id="IPR004556">
    <property type="entry name" value="HemK-like"/>
</dbReference>
<keyword evidence="2 5" id="KW-0808">Transferase</keyword>
<evidence type="ECO:0000256" key="5">
    <source>
        <dbReference type="HAMAP-Rule" id="MF_02126"/>
    </source>
</evidence>
<organism evidence="8 9">
    <name type="scientific">Luteimonas salinisoli</name>
    <dbReference type="NCBI Taxonomy" id="2752307"/>
    <lineage>
        <taxon>Bacteria</taxon>
        <taxon>Pseudomonadati</taxon>
        <taxon>Pseudomonadota</taxon>
        <taxon>Gammaproteobacteria</taxon>
        <taxon>Lysobacterales</taxon>
        <taxon>Lysobacteraceae</taxon>
        <taxon>Luteimonas</taxon>
    </lineage>
</organism>
<dbReference type="EMBL" id="JACCKA010000060">
    <property type="protein sequence ID" value="NZA26691.1"/>
    <property type="molecule type" value="Genomic_DNA"/>
</dbReference>
<keyword evidence="1 5" id="KW-0489">Methyltransferase</keyword>
<evidence type="ECO:0000256" key="3">
    <source>
        <dbReference type="ARBA" id="ARBA00022691"/>
    </source>
</evidence>
<reference evidence="8 9" key="1">
    <citation type="submission" date="2020-07" db="EMBL/GenBank/DDBJ databases">
        <title>Luteimonas sp. SJ-92.</title>
        <authorList>
            <person name="Huang X.-X."/>
            <person name="Xu L."/>
            <person name="Sun J.-Q."/>
        </authorList>
    </citation>
    <scope>NUCLEOTIDE SEQUENCE [LARGE SCALE GENOMIC DNA]</scope>
    <source>
        <strain evidence="8 9">SJ-92</strain>
    </source>
</reference>
<dbReference type="HAMAP" id="MF_02126">
    <property type="entry name" value="RF_methyltr_PrmC"/>
    <property type="match status" value="1"/>
</dbReference>
<sequence>MNDAPSLRLDTLLHLTAQRIDAAEARHLLAHAVGRSGAWLYAHGDDPVPPGLAADFERLVARREAGEPVAYLTGRRGFWTLDLAVTPDTLIPRPETELLVELALQRLAADTPLAVADLGTGSGAVALAIACERPRTRVVATDRSAAALAVARGNAVTNALENVEFRAGDWYAPLAGERYALIASNPPYIAAGDAHLGRGDLRFEPETALVSGSDGLEAIARIAAGAPAHLGPGGWLLLEHGHEQGAAVRAILRREGLLDVDTVADLERRERVTLARAGSVPAG</sequence>
<feature type="domain" description="Methyltransferase small" evidence="6">
    <location>
        <begin position="102"/>
        <end position="192"/>
    </location>
</feature>
<dbReference type="Gene3D" id="1.10.8.10">
    <property type="entry name" value="DNA helicase RuvA subunit, C-terminal domain"/>
    <property type="match status" value="1"/>
</dbReference>
<feature type="binding site" evidence="5">
    <location>
        <begin position="185"/>
        <end position="188"/>
    </location>
    <ligand>
        <name>substrate</name>
    </ligand>
</feature>
<feature type="binding site" evidence="5">
    <location>
        <position position="142"/>
    </location>
    <ligand>
        <name>S-adenosyl-L-methionine</name>
        <dbReference type="ChEBI" id="CHEBI:59789"/>
    </ligand>
</feature>
<proteinExistence type="inferred from homology"/>
<keyword evidence="9" id="KW-1185">Reference proteome</keyword>
<dbReference type="InterPro" id="IPR002052">
    <property type="entry name" value="DNA_methylase_N6_adenine_CS"/>
</dbReference>
<keyword evidence="3 5" id="KW-0949">S-adenosyl-L-methionine</keyword>
<protein>
    <recommendedName>
        <fullName evidence="5">Release factor glutamine methyltransferase</fullName>
        <shortName evidence="5">RF MTase</shortName>
        <ecNumber evidence="5">2.1.1.297</ecNumber>
    </recommendedName>
    <alternativeName>
        <fullName evidence="5">N5-glutamine methyltransferase PrmC</fullName>
    </alternativeName>
    <alternativeName>
        <fullName evidence="5">Protein-(glutamine-N5) MTase PrmC</fullName>
    </alternativeName>
    <alternativeName>
        <fullName evidence="5">Protein-glutamine N-methyltransferase PrmC</fullName>
    </alternativeName>
</protein>
<evidence type="ECO:0000259" key="6">
    <source>
        <dbReference type="Pfam" id="PF05175"/>
    </source>
</evidence>
<comment type="caution">
    <text evidence="8">The sequence shown here is derived from an EMBL/GenBank/DDBJ whole genome shotgun (WGS) entry which is preliminary data.</text>
</comment>
<dbReference type="Pfam" id="PF17827">
    <property type="entry name" value="PrmC_N"/>
    <property type="match status" value="1"/>
</dbReference>
<dbReference type="PANTHER" id="PTHR18895:SF74">
    <property type="entry name" value="MTRF1L RELEASE FACTOR GLUTAMINE METHYLTRANSFERASE"/>
    <property type="match status" value="1"/>
</dbReference>
<dbReference type="GO" id="GO:0032259">
    <property type="term" value="P:methylation"/>
    <property type="evidence" value="ECO:0007669"/>
    <property type="project" value="UniProtKB-KW"/>
</dbReference>
<dbReference type="RefSeq" id="WP_180678480.1">
    <property type="nucleotide sequence ID" value="NZ_JACCKA010000060.1"/>
</dbReference>
<dbReference type="Proteomes" id="UP000578091">
    <property type="component" value="Unassembled WGS sequence"/>
</dbReference>
<dbReference type="InterPro" id="IPR019874">
    <property type="entry name" value="RF_methyltr_PrmC"/>
</dbReference>
<evidence type="ECO:0000313" key="9">
    <source>
        <dbReference type="Proteomes" id="UP000578091"/>
    </source>
</evidence>
<evidence type="ECO:0000259" key="7">
    <source>
        <dbReference type="Pfam" id="PF17827"/>
    </source>
</evidence>
<dbReference type="CDD" id="cd02440">
    <property type="entry name" value="AdoMet_MTases"/>
    <property type="match status" value="1"/>
</dbReference>
<dbReference type="GO" id="GO:0102559">
    <property type="term" value="F:peptide chain release factor N(5)-glutamine methyltransferase activity"/>
    <property type="evidence" value="ECO:0007669"/>
    <property type="project" value="UniProtKB-EC"/>
</dbReference>
<comment type="function">
    <text evidence="5">Methylates the class 1 translation termination release factors RF1/PrfA and RF2/PrfB on the glutamine residue of the universally conserved GGQ motif.</text>
</comment>
<dbReference type="Pfam" id="PF05175">
    <property type="entry name" value="MTS"/>
    <property type="match status" value="1"/>
</dbReference>
<feature type="domain" description="Release factor glutamine methyltransferase N-terminal" evidence="7">
    <location>
        <begin position="20"/>
        <end position="74"/>
    </location>
</feature>
<dbReference type="Gene3D" id="3.40.50.150">
    <property type="entry name" value="Vaccinia Virus protein VP39"/>
    <property type="match status" value="1"/>
</dbReference>
<dbReference type="PANTHER" id="PTHR18895">
    <property type="entry name" value="HEMK METHYLTRANSFERASE"/>
    <property type="match status" value="1"/>
</dbReference>
<dbReference type="InterPro" id="IPR040758">
    <property type="entry name" value="PrmC_N"/>
</dbReference>
<evidence type="ECO:0000313" key="8">
    <source>
        <dbReference type="EMBL" id="NZA26691.1"/>
    </source>
</evidence>
<dbReference type="AlphaFoldDB" id="A0A853JBT7"/>
<dbReference type="FunFam" id="3.40.50.150:FF:000053">
    <property type="entry name" value="Release factor glutamine methyltransferase"/>
    <property type="match status" value="1"/>
</dbReference>
<dbReference type="EC" id="2.1.1.297" evidence="5"/>
<evidence type="ECO:0000256" key="2">
    <source>
        <dbReference type="ARBA" id="ARBA00022679"/>
    </source>
</evidence>
<dbReference type="InterPro" id="IPR007848">
    <property type="entry name" value="Small_mtfrase_dom"/>
</dbReference>
<feature type="binding site" evidence="5">
    <location>
        <begin position="119"/>
        <end position="123"/>
    </location>
    <ligand>
        <name>S-adenosyl-L-methionine</name>
        <dbReference type="ChEBI" id="CHEBI:59789"/>
    </ligand>
</feature>
<dbReference type="GO" id="GO:0003676">
    <property type="term" value="F:nucleic acid binding"/>
    <property type="evidence" value="ECO:0007669"/>
    <property type="project" value="InterPro"/>
</dbReference>
<dbReference type="PROSITE" id="PS00092">
    <property type="entry name" value="N6_MTASE"/>
    <property type="match status" value="1"/>
</dbReference>
<name>A0A853JBT7_9GAMM</name>
<dbReference type="NCBIfam" id="TIGR03534">
    <property type="entry name" value="RF_mod_PrmC"/>
    <property type="match status" value="1"/>
</dbReference>
<evidence type="ECO:0000256" key="1">
    <source>
        <dbReference type="ARBA" id="ARBA00022603"/>
    </source>
</evidence>
<evidence type="ECO:0000256" key="4">
    <source>
        <dbReference type="ARBA" id="ARBA00048391"/>
    </source>
</evidence>
<gene>
    <name evidence="5 8" type="primary">prmC</name>
    <name evidence="8" type="ORF">H0E84_09860</name>
</gene>
<comment type="similarity">
    <text evidence="5">Belongs to the protein N5-glutamine methyltransferase family. PrmC subfamily.</text>
</comment>
<dbReference type="NCBIfam" id="TIGR00536">
    <property type="entry name" value="hemK_fam"/>
    <property type="match status" value="1"/>
</dbReference>
<comment type="catalytic activity">
    <reaction evidence="4 5">
        <text>L-glutaminyl-[peptide chain release factor] + S-adenosyl-L-methionine = N(5)-methyl-L-glutaminyl-[peptide chain release factor] + S-adenosyl-L-homocysteine + H(+)</text>
        <dbReference type="Rhea" id="RHEA:42896"/>
        <dbReference type="Rhea" id="RHEA-COMP:10271"/>
        <dbReference type="Rhea" id="RHEA-COMP:10272"/>
        <dbReference type="ChEBI" id="CHEBI:15378"/>
        <dbReference type="ChEBI" id="CHEBI:30011"/>
        <dbReference type="ChEBI" id="CHEBI:57856"/>
        <dbReference type="ChEBI" id="CHEBI:59789"/>
        <dbReference type="ChEBI" id="CHEBI:61891"/>
        <dbReference type="EC" id="2.1.1.297"/>
    </reaction>
</comment>
<dbReference type="SUPFAM" id="SSF53335">
    <property type="entry name" value="S-adenosyl-L-methionine-dependent methyltransferases"/>
    <property type="match status" value="1"/>
</dbReference>
<dbReference type="InterPro" id="IPR050320">
    <property type="entry name" value="N5-glutamine_MTase"/>
</dbReference>
<dbReference type="InterPro" id="IPR029063">
    <property type="entry name" value="SAM-dependent_MTases_sf"/>
</dbReference>
<feature type="binding site" evidence="5">
    <location>
        <position position="185"/>
    </location>
    <ligand>
        <name>S-adenosyl-L-methionine</name>
        <dbReference type="ChEBI" id="CHEBI:59789"/>
    </ligand>
</feature>
<accession>A0A853JBT7</accession>